<feature type="transmembrane region" description="Helical" evidence="1">
    <location>
        <begin position="336"/>
        <end position="356"/>
    </location>
</feature>
<name>A0AAW9RA67_9GAMM</name>
<dbReference type="PANTHER" id="PTHR30092:SF0">
    <property type="entry name" value="INNER MEMBRANE PROTEIN CRED"/>
    <property type="match status" value="1"/>
</dbReference>
<keyword evidence="1" id="KW-0472">Membrane</keyword>
<dbReference type="InterPro" id="IPR010364">
    <property type="entry name" value="Uncharacterised_IM_CreD"/>
</dbReference>
<dbReference type="GO" id="GO:0005886">
    <property type="term" value="C:plasma membrane"/>
    <property type="evidence" value="ECO:0007669"/>
    <property type="project" value="TreeGrafter"/>
</dbReference>
<keyword evidence="1" id="KW-1133">Transmembrane helix</keyword>
<evidence type="ECO:0000256" key="1">
    <source>
        <dbReference type="SAM" id="Phobius"/>
    </source>
</evidence>
<keyword evidence="3" id="KW-1185">Reference proteome</keyword>
<dbReference type="Proteomes" id="UP001364472">
    <property type="component" value="Unassembled WGS sequence"/>
</dbReference>
<feature type="transmembrane region" description="Helical" evidence="1">
    <location>
        <begin position="307"/>
        <end position="324"/>
    </location>
</feature>
<evidence type="ECO:0000313" key="3">
    <source>
        <dbReference type="Proteomes" id="UP001364472"/>
    </source>
</evidence>
<protein>
    <submittedName>
        <fullName evidence="2">Cell envelope integrity protein CreD</fullName>
    </submittedName>
</protein>
<dbReference type="AlphaFoldDB" id="A0AAW9RA67"/>
<sequence length="445" mass="48337">MRAFLKLALIGVILIGLLVPVFMLKGLVYERQARGREVAEDIARASSRAQHLIGPLLLIESEDIVLRTRRLHQGGQGEEVRREEVKRKTHRLVAPETLAIDSRLSARERRRGLFGALVYTDQVDLTARFVLPQAPPIEGERIGHRWVSASLVLGLGDARGIQRIRVRVNGAEQRVEPGALLAFVREGVHVPLDAAGLTAGASLDLALDAQIIGTQSLQWTPLAGEVQVSVAADWPHPSFQGQRLPDDSQVSETGFTAGWSLSRLSNTSLQALSRCGTEQSFCEGLDGAAFGVRLMDPVDRYVKTDRAMKYALLLLVLVFGAVFFTEALRAVAVHPLQYGLTGAALAIFFLLLLALSEHIDFGWAYLLAAAVCSALIGAYMVPVLGGARRGWLFGALVAGLYGLLYGLLQSEDYALLMGSLVLFALLAGVMLATRRLDWSRVGRSA</sequence>
<keyword evidence="1" id="KW-0812">Transmembrane</keyword>
<evidence type="ECO:0000313" key="2">
    <source>
        <dbReference type="EMBL" id="MEJ1250498.1"/>
    </source>
</evidence>
<dbReference type="NCBIfam" id="NF008712">
    <property type="entry name" value="PRK11715.1-1"/>
    <property type="match status" value="1"/>
</dbReference>
<gene>
    <name evidence="2" type="primary">creD</name>
    <name evidence="2" type="ORF">WB794_12535</name>
</gene>
<reference evidence="2 3" key="1">
    <citation type="journal article" date="2016" name="Antonie Van Leeuwenhoek">
        <title>Denitratimonas tolerans gen. nov., sp. nov., a denitrifying bacterium isolated from a bioreactor for tannery wastewater treatment.</title>
        <authorList>
            <person name="Han S.I."/>
            <person name="Kim J.O."/>
            <person name="Lee Y.R."/>
            <person name="Ekpeghere K.I."/>
            <person name="Koh S.C."/>
            <person name="Whang K.S."/>
        </authorList>
    </citation>
    <scope>NUCLEOTIDE SEQUENCE [LARGE SCALE GENOMIC DNA]</scope>
    <source>
        <strain evidence="2 3">KACC 17565</strain>
    </source>
</reference>
<dbReference type="Pfam" id="PF06123">
    <property type="entry name" value="CreD"/>
    <property type="match status" value="1"/>
</dbReference>
<dbReference type="RefSeq" id="WP_337336199.1">
    <property type="nucleotide sequence ID" value="NZ_JBBDHC010000021.1"/>
</dbReference>
<dbReference type="PANTHER" id="PTHR30092">
    <property type="entry name" value="INNER MEMBRANE PROTEIN CRED"/>
    <property type="match status" value="1"/>
</dbReference>
<comment type="caution">
    <text evidence="2">The sequence shown here is derived from an EMBL/GenBank/DDBJ whole genome shotgun (WGS) entry which is preliminary data.</text>
</comment>
<feature type="transmembrane region" description="Helical" evidence="1">
    <location>
        <begin position="414"/>
        <end position="433"/>
    </location>
</feature>
<dbReference type="EMBL" id="JBBDHC010000021">
    <property type="protein sequence ID" value="MEJ1250498.1"/>
    <property type="molecule type" value="Genomic_DNA"/>
</dbReference>
<dbReference type="PIRSF" id="PIRSF004548">
    <property type="entry name" value="CreD"/>
    <property type="match status" value="1"/>
</dbReference>
<accession>A0AAW9RA67</accession>
<organism evidence="2 3">
    <name type="scientific">Denitratimonas tolerans</name>
    <dbReference type="NCBI Taxonomy" id="1338420"/>
    <lineage>
        <taxon>Bacteria</taxon>
        <taxon>Pseudomonadati</taxon>
        <taxon>Pseudomonadota</taxon>
        <taxon>Gammaproteobacteria</taxon>
        <taxon>Lysobacterales</taxon>
        <taxon>Lysobacteraceae</taxon>
        <taxon>Denitratimonas</taxon>
    </lineage>
</organism>
<feature type="transmembrane region" description="Helical" evidence="1">
    <location>
        <begin position="391"/>
        <end position="408"/>
    </location>
</feature>
<feature type="transmembrane region" description="Helical" evidence="1">
    <location>
        <begin position="362"/>
        <end position="384"/>
    </location>
</feature>
<proteinExistence type="predicted"/>